<sequence length="233" mass="24896">MSMRKIGLIGGMSFESTAIYYRHLNEAVGRRLGGLHSAELLLHSLDFQTVVDKQKAGRWKEAGQQLAQAGQGLERAGAQCLLICAVTMHLVADAVAAAVDIPLIHVVDETAHALNAAGRAKPLLLTTRYTMENGFYQERMRRHGIDVVVPEAPGRGALHDIIFDELCAGKVLDASRTRLMALIDAAANEGADAVIFGCTEIGMILDAADLPLPAFDSAALHADAAVDFALREG</sequence>
<accession>A0A7Z2ZVR4</accession>
<reference evidence="3 4" key="1">
    <citation type="submission" date="2020-04" db="EMBL/GenBank/DDBJ databases">
        <title>Genome sequencing of novel species.</title>
        <authorList>
            <person name="Heo J."/>
            <person name="Kim S.-J."/>
            <person name="Kim J.-S."/>
            <person name="Hong S.-B."/>
            <person name="Kwon S.-W."/>
        </authorList>
    </citation>
    <scope>NUCLEOTIDE SEQUENCE [LARGE SCALE GENOMIC DNA]</scope>
    <source>
        <strain evidence="3 4">GN2-R2</strain>
    </source>
</reference>
<dbReference type="KEGG" id="mfy:HH212_24455"/>
<dbReference type="EMBL" id="CP051685">
    <property type="protein sequence ID" value="QJE03595.1"/>
    <property type="molecule type" value="Genomic_DNA"/>
</dbReference>
<dbReference type="SUPFAM" id="SSF53681">
    <property type="entry name" value="Aspartate/glutamate racemase"/>
    <property type="match status" value="2"/>
</dbReference>
<evidence type="ECO:0000256" key="1">
    <source>
        <dbReference type="ARBA" id="ARBA00007847"/>
    </source>
</evidence>
<name>A0A7Z2ZVR4_9BURK</name>
<dbReference type="InterPro" id="IPR004380">
    <property type="entry name" value="Asp_race"/>
</dbReference>
<proteinExistence type="inferred from homology"/>
<dbReference type="Pfam" id="PF01177">
    <property type="entry name" value="Asp_Glu_race"/>
    <property type="match status" value="1"/>
</dbReference>
<keyword evidence="2" id="KW-0413">Isomerase</keyword>
<organism evidence="3 4">
    <name type="scientific">Massilia forsythiae</name>
    <dbReference type="NCBI Taxonomy" id="2728020"/>
    <lineage>
        <taxon>Bacteria</taxon>
        <taxon>Pseudomonadati</taxon>
        <taxon>Pseudomonadota</taxon>
        <taxon>Betaproteobacteria</taxon>
        <taxon>Burkholderiales</taxon>
        <taxon>Oxalobacteraceae</taxon>
        <taxon>Telluria group</taxon>
        <taxon>Massilia</taxon>
    </lineage>
</organism>
<gene>
    <name evidence="3" type="ORF">HH212_24455</name>
</gene>
<dbReference type="NCBIfam" id="TIGR00035">
    <property type="entry name" value="asp_race"/>
    <property type="match status" value="1"/>
</dbReference>
<evidence type="ECO:0000313" key="3">
    <source>
        <dbReference type="EMBL" id="QJE03595.1"/>
    </source>
</evidence>
<dbReference type="AlphaFoldDB" id="A0A7Z2ZVR4"/>
<keyword evidence="4" id="KW-1185">Reference proteome</keyword>
<dbReference type="Gene3D" id="3.40.50.1860">
    <property type="match status" value="2"/>
</dbReference>
<dbReference type="InterPro" id="IPR001920">
    <property type="entry name" value="Asp/Glu_race"/>
</dbReference>
<comment type="similarity">
    <text evidence="1">Belongs to the aspartate/glutamate racemases family.</text>
</comment>
<dbReference type="GO" id="GO:0047661">
    <property type="term" value="F:amino-acid racemase activity"/>
    <property type="evidence" value="ECO:0007669"/>
    <property type="project" value="InterPro"/>
</dbReference>
<evidence type="ECO:0000256" key="2">
    <source>
        <dbReference type="ARBA" id="ARBA00023235"/>
    </source>
</evidence>
<dbReference type="PANTHER" id="PTHR21198:SF7">
    <property type="entry name" value="ASPARTATE-GLUTAMATE RACEMASE FAMILY"/>
    <property type="match status" value="1"/>
</dbReference>
<dbReference type="InterPro" id="IPR015942">
    <property type="entry name" value="Asp/Glu/hydantoin_racemase"/>
</dbReference>
<dbReference type="Proteomes" id="UP000502415">
    <property type="component" value="Chromosome"/>
</dbReference>
<dbReference type="PANTHER" id="PTHR21198">
    <property type="entry name" value="GLUTAMATE RACEMASE"/>
    <property type="match status" value="1"/>
</dbReference>
<protein>
    <submittedName>
        <fullName evidence="3">Aspartate/glutamate racemase family protein</fullName>
    </submittedName>
</protein>
<evidence type="ECO:0000313" key="4">
    <source>
        <dbReference type="Proteomes" id="UP000502415"/>
    </source>
</evidence>